<evidence type="ECO:0000313" key="11">
    <source>
        <dbReference type="EMBL" id="GIP15925.1"/>
    </source>
</evidence>
<comment type="caution">
    <text evidence="11">The sequence shown here is derived from an EMBL/GenBank/DDBJ whole genome shotgun (WGS) entry which is preliminary data.</text>
</comment>
<dbReference type="PRINTS" id="PR00032">
    <property type="entry name" value="HTHARAC"/>
</dbReference>
<dbReference type="InterPro" id="IPR051552">
    <property type="entry name" value="HptR"/>
</dbReference>
<dbReference type="PANTHER" id="PTHR42713:SF3">
    <property type="entry name" value="TRANSCRIPTIONAL REGULATORY PROTEIN HPTR"/>
    <property type="match status" value="1"/>
</dbReference>
<feature type="domain" description="HTH araC/xylS-type" evidence="9">
    <location>
        <begin position="147"/>
        <end position="245"/>
    </location>
</feature>
<evidence type="ECO:0000256" key="1">
    <source>
        <dbReference type="ARBA" id="ARBA00004496"/>
    </source>
</evidence>
<dbReference type="SUPFAM" id="SSF52172">
    <property type="entry name" value="CheY-like"/>
    <property type="match status" value="1"/>
</dbReference>
<dbReference type="Pfam" id="PF12833">
    <property type="entry name" value="HTH_18"/>
    <property type="match status" value="1"/>
</dbReference>
<dbReference type="InterPro" id="IPR018060">
    <property type="entry name" value="HTH_AraC"/>
</dbReference>
<keyword evidence="5" id="KW-0805">Transcription regulation</keyword>
<gene>
    <name evidence="11" type="primary">rr09_1</name>
    <name evidence="11" type="ORF">J40TS1_15670</name>
</gene>
<keyword evidence="7" id="KW-0804">Transcription</keyword>
<name>A0A919YMF3_9BACL</name>
<dbReference type="RefSeq" id="WP_213514185.1">
    <property type="nucleotide sequence ID" value="NZ_BOSE01000002.1"/>
</dbReference>
<dbReference type="GO" id="GO:0000160">
    <property type="term" value="P:phosphorelay signal transduction system"/>
    <property type="evidence" value="ECO:0007669"/>
    <property type="project" value="UniProtKB-KW"/>
</dbReference>
<feature type="modified residue" description="4-aspartylphosphate" evidence="8">
    <location>
        <position position="56"/>
    </location>
</feature>
<dbReference type="InterPro" id="IPR009057">
    <property type="entry name" value="Homeodomain-like_sf"/>
</dbReference>
<dbReference type="SUPFAM" id="SSF46689">
    <property type="entry name" value="Homeodomain-like"/>
    <property type="match status" value="2"/>
</dbReference>
<dbReference type="GO" id="GO:0043565">
    <property type="term" value="F:sequence-specific DNA binding"/>
    <property type="evidence" value="ECO:0007669"/>
    <property type="project" value="InterPro"/>
</dbReference>
<dbReference type="Gene3D" id="1.10.10.60">
    <property type="entry name" value="Homeodomain-like"/>
    <property type="match status" value="2"/>
</dbReference>
<dbReference type="PROSITE" id="PS50110">
    <property type="entry name" value="RESPONSE_REGULATORY"/>
    <property type="match status" value="1"/>
</dbReference>
<dbReference type="InterPro" id="IPR011006">
    <property type="entry name" value="CheY-like_superfamily"/>
</dbReference>
<dbReference type="Proteomes" id="UP000683139">
    <property type="component" value="Unassembled WGS sequence"/>
</dbReference>
<dbReference type="GO" id="GO:0005737">
    <property type="term" value="C:cytoplasm"/>
    <property type="evidence" value="ECO:0007669"/>
    <property type="project" value="UniProtKB-SubCell"/>
</dbReference>
<dbReference type="GO" id="GO:0003700">
    <property type="term" value="F:DNA-binding transcription factor activity"/>
    <property type="evidence" value="ECO:0007669"/>
    <property type="project" value="InterPro"/>
</dbReference>
<protein>
    <submittedName>
        <fullName evidence="11">DNA-binding response regulator</fullName>
    </submittedName>
</protein>
<dbReference type="Gene3D" id="3.40.50.2300">
    <property type="match status" value="1"/>
</dbReference>
<organism evidence="11 12">
    <name type="scientific">Paenibacillus montaniterrae</name>
    <dbReference type="NCBI Taxonomy" id="429341"/>
    <lineage>
        <taxon>Bacteria</taxon>
        <taxon>Bacillati</taxon>
        <taxon>Bacillota</taxon>
        <taxon>Bacilli</taxon>
        <taxon>Bacillales</taxon>
        <taxon>Paenibacillaceae</taxon>
        <taxon>Paenibacillus</taxon>
    </lineage>
</organism>
<keyword evidence="12" id="KW-1185">Reference proteome</keyword>
<dbReference type="PANTHER" id="PTHR42713">
    <property type="entry name" value="HISTIDINE KINASE-RELATED"/>
    <property type="match status" value="1"/>
</dbReference>
<dbReference type="PROSITE" id="PS01124">
    <property type="entry name" value="HTH_ARAC_FAMILY_2"/>
    <property type="match status" value="1"/>
</dbReference>
<dbReference type="SMART" id="SM00448">
    <property type="entry name" value="REC"/>
    <property type="match status" value="1"/>
</dbReference>
<accession>A0A919YMF3</accession>
<dbReference type="Pfam" id="PF00072">
    <property type="entry name" value="Response_reg"/>
    <property type="match status" value="1"/>
</dbReference>
<proteinExistence type="predicted"/>
<evidence type="ECO:0000313" key="12">
    <source>
        <dbReference type="Proteomes" id="UP000683139"/>
    </source>
</evidence>
<keyword evidence="4" id="KW-0902">Two-component regulatory system</keyword>
<evidence type="ECO:0000256" key="4">
    <source>
        <dbReference type="ARBA" id="ARBA00023012"/>
    </source>
</evidence>
<comment type="subcellular location">
    <subcellularLocation>
        <location evidence="1">Cytoplasm</location>
    </subcellularLocation>
</comment>
<keyword evidence="2" id="KW-0963">Cytoplasm</keyword>
<evidence type="ECO:0000256" key="7">
    <source>
        <dbReference type="ARBA" id="ARBA00023163"/>
    </source>
</evidence>
<evidence type="ECO:0000259" key="9">
    <source>
        <dbReference type="PROSITE" id="PS01124"/>
    </source>
</evidence>
<feature type="domain" description="Response regulatory" evidence="10">
    <location>
        <begin position="4"/>
        <end position="121"/>
    </location>
</feature>
<reference evidence="11" key="1">
    <citation type="submission" date="2021-03" db="EMBL/GenBank/DDBJ databases">
        <title>Antimicrobial resistance genes in bacteria isolated from Japanese honey, and their potential for conferring macrolide and lincosamide resistance in the American foulbrood pathogen Paenibacillus larvae.</title>
        <authorList>
            <person name="Okamoto M."/>
            <person name="Kumagai M."/>
            <person name="Kanamori H."/>
            <person name="Takamatsu D."/>
        </authorList>
    </citation>
    <scope>NUCLEOTIDE SEQUENCE</scope>
    <source>
        <strain evidence="11">J40TS1</strain>
    </source>
</reference>
<evidence type="ECO:0000256" key="6">
    <source>
        <dbReference type="ARBA" id="ARBA00023125"/>
    </source>
</evidence>
<sequence length="248" mass="28478">MTYRVLVTDDEKHSRLGVSSTLQTWFKDDMQVDTAVNGSEALELIQQQRYDLLITDIRMPQMSGLELLEALRKRKNGLPTILLTGFAEFEYAQQGIKLGAADYLLKPVHQEQLIATVQRVLEQLPADSKSSSSETEIELTSRNPYIIEAMQYMETYMAQSFTIKDISSYVHLNPSYFSVLFKDEVGVPFTDYVIQMRTEKAKALLRDSQLSLEQICERIGIQSTSYFIKMFKKSEGVTPKQYRESKIK</sequence>
<dbReference type="InterPro" id="IPR001789">
    <property type="entry name" value="Sig_transdc_resp-reg_receiver"/>
</dbReference>
<evidence type="ECO:0000259" key="10">
    <source>
        <dbReference type="PROSITE" id="PS50110"/>
    </source>
</evidence>
<dbReference type="AlphaFoldDB" id="A0A919YMF3"/>
<evidence type="ECO:0000256" key="8">
    <source>
        <dbReference type="PROSITE-ProRule" id="PRU00169"/>
    </source>
</evidence>
<dbReference type="EMBL" id="BOSE01000002">
    <property type="protein sequence ID" value="GIP15925.1"/>
    <property type="molecule type" value="Genomic_DNA"/>
</dbReference>
<evidence type="ECO:0000256" key="3">
    <source>
        <dbReference type="ARBA" id="ARBA00022553"/>
    </source>
</evidence>
<keyword evidence="3 8" id="KW-0597">Phosphoprotein</keyword>
<dbReference type="SMART" id="SM00342">
    <property type="entry name" value="HTH_ARAC"/>
    <property type="match status" value="1"/>
</dbReference>
<keyword evidence="6 11" id="KW-0238">DNA-binding</keyword>
<evidence type="ECO:0000256" key="2">
    <source>
        <dbReference type="ARBA" id="ARBA00022490"/>
    </source>
</evidence>
<evidence type="ECO:0000256" key="5">
    <source>
        <dbReference type="ARBA" id="ARBA00023015"/>
    </source>
</evidence>
<dbReference type="InterPro" id="IPR020449">
    <property type="entry name" value="Tscrpt_reg_AraC-type_HTH"/>
</dbReference>
<dbReference type="CDD" id="cd17536">
    <property type="entry name" value="REC_YesN-like"/>
    <property type="match status" value="1"/>
</dbReference>